<evidence type="ECO:0000256" key="7">
    <source>
        <dbReference type="ARBA" id="ARBA00023284"/>
    </source>
</evidence>
<dbReference type="InterPro" id="IPR008255">
    <property type="entry name" value="Pyr_nucl-diS_OxRdtase_2_AS"/>
</dbReference>
<keyword evidence="6" id="KW-1015">Disulfide bond</keyword>
<keyword evidence="5 8" id="KW-0560">Oxidoreductase</keyword>
<evidence type="ECO:0000313" key="12">
    <source>
        <dbReference type="Proteomes" id="UP000018700"/>
    </source>
</evidence>
<dbReference type="HOGENOM" id="CLU_031864_5_1_5"/>
<dbReference type="PRINTS" id="PR00469">
    <property type="entry name" value="PNDRDTASEII"/>
</dbReference>
<dbReference type="InterPro" id="IPR023753">
    <property type="entry name" value="FAD/NAD-binding_dom"/>
</dbReference>
<keyword evidence="4 8" id="KW-0274">FAD</keyword>
<evidence type="ECO:0000256" key="2">
    <source>
        <dbReference type="ARBA" id="ARBA00018719"/>
    </source>
</evidence>
<dbReference type="SUPFAM" id="SSF51905">
    <property type="entry name" value="FAD/NAD(P)-binding domain"/>
    <property type="match status" value="1"/>
</dbReference>
<dbReference type="RefSeq" id="WP_025300847.1">
    <property type="nucleotide sequence ID" value="NZ_CP006745.1"/>
</dbReference>
<dbReference type="InterPro" id="IPR005982">
    <property type="entry name" value="Thioredox_Rdtase"/>
</dbReference>
<dbReference type="eggNOG" id="COG0492">
    <property type="taxonomic scope" value="Bacteria"/>
</dbReference>
<comment type="subunit">
    <text evidence="8">Homodimer.</text>
</comment>
<dbReference type="GO" id="GO:0004791">
    <property type="term" value="F:thioredoxin-disulfide reductase (NADPH) activity"/>
    <property type="evidence" value="ECO:0007669"/>
    <property type="project" value="UniProtKB-UniRule"/>
</dbReference>
<dbReference type="STRING" id="1401328.P856_771"/>
<dbReference type="InterPro" id="IPR036188">
    <property type="entry name" value="FAD/NAD-bd_sf"/>
</dbReference>
<keyword evidence="12" id="KW-1185">Reference proteome</keyword>
<evidence type="ECO:0000256" key="5">
    <source>
        <dbReference type="ARBA" id="ARBA00023002"/>
    </source>
</evidence>
<keyword evidence="3 8" id="KW-0285">Flavoprotein</keyword>
<dbReference type="EMBL" id="CP006745">
    <property type="protein sequence ID" value="AHC73972.1"/>
    <property type="molecule type" value="Genomic_DNA"/>
</dbReference>
<evidence type="ECO:0000256" key="4">
    <source>
        <dbReference type="ARBA" id="ARBA00022827"/>
    </source>
</evidence>
<dbReference type="AlphaFoldDB" id="V9TUY4"/>
<evidence type="ECO:0000313" key="11">
    <source>
        <dbReference type="EMBL" id="AHC73972.1"/>
    </source>
</evidence>
<evidence type="ECO:0000256" key="1">
    <source>
        <dbReference type="ARBA" id="ARBA00009333"/>
    </source>
</evidence>
<dbReference type="PROSITE" id="PS00573">
    <property type="entry name" value="PYRIDINE_REDOX_2"/>
    <property type="match status" value="1"/>
</dbReference>
<dbReference type="InterPro" id="IPR050097">
    <property type="entry name" value="Ferredoxin-NADP_redctase_2"/>
</dbReference>
<sequence length="321" mass="34774">MPNYQENLLIFGAGPAGLTAGIYAARANLSPVILTGLQPGGQMTLTSEVENYPGFTDVVQGTWLMEKMQKQAMHVGAKIVYDIVNSVDFSQYPFSCLTDQGVVYLAKSIIIATGARARWLGLPNEEHFKGRGISACAICDGAFYRNKNVVVVGGGNAAVEEALYLANICRSVTLVHRRDTLRAEKILQDRLLDHDKVTIIWNSVVEEVLSSISPSKGLEAIRINNLNSGKTIDLSAEGLFVAIGHEPDTKIFRDKLLLDQDGYLVVEPGSTRTSVSGIFAAGDCADKIYRQAITAAGMGCMAALEAEKYLSRFANKATHKQ</sequence>
<dbReference type="EC" id="1.8.1.9" evidence="8"/>
<protein>
    <recommendedName>
        <fullName evidence="2 8">Thioredoxin reductase</fullName>
        <ecNumber evidence="8">1.8.1.9</ecNumber>
    </recommendedName>
</protein>
<dbReference type="Gene3D" id="3.50.50.60">
    <property type="entry name" value="FAD/NAD(P)-binding domain"/>
    <property type="match status" value="2"/>
</dbReference>
<evidence type="ECO:0000259" key="10">
    <source>
        <dbReference type="Pfam" id="PF07992"/>
    </source>
</evidence>
<dbReference type="Pfam" id="PF07992">
    <property type="entry name" value="Pyr_redox_2"/>
    <property type="match status" value="1"/>
</dbReference>
<dbReference type="NCBIfam" id="TIGR01292">
    <property type="entry name" value="TRX_reduct"/>
    <property type="match status" value="1"/>
</dbReference>
<reference evidence="11 12" key="1">
    <citation type="journal article" date="2013" name="PLoS ONE">
        <title>Bacterial endosymbiosis in a chordate host: long-term co-evolution and conservation of secondary metabolism.</title>
        <authorList>
            <person name="Kwan J.C."/>
            <person name="Schmidt E.W."/>
        </authorList>
    </citation>
    <scope>NUCLEOTIDE SEQUENCE [LARGE SCALE GENOMIC DNA]</scope>
    <source>
        <strain evidence="12">faulkneri L5</strain>
    </source>
</reference>
<keyword evidence="7 8" id="KW-0676">Redox-active center</keyword>
<dbReference type="OrthoDB" id="9806179at2"/>
<evidence type="ECO:0000256" key="3">
    <source>
        <dbReference type="ARBA" id="ARBA00022630"/>
    </source>
</evidence>
<organism evidence="11 12">
    <name type="scientific">Candidatus Endolissoclinum faulkneri L5</name>
    <dbReference type="NCBI Taxonomy" id="1401328"/>
    <lineage>
        <taxon>Bacteria</taxon>
        <taxon>Pseudomonadati</taxon>
        <taxon>Pseudomonadota</taxon>
        <taxon>Alphaproteobacteria</taxon>
        <taxon>Rhodospirillales</taxon>
        <taxon>Rhodospirillaceae</taxon>
        <taxon>Candidatus Endolissoclinum</taxon>
    </lineage>
</organism>
<name>V9TUY4_9PROT</name>
<comment type="similarity">
    <text evidence="1 8">Belongs to the class-II pyridine nucleotide-disulfide oxidoreductase family.</text>
</comment>
<dbReference type="KEGG" id="efk:P856_771"/>
<comment type="catalytic activity">
    <reaction evidence="8">
        <text>[thioredoxin]-dithiol + NADP(+) = [thioredoxin]-disulfide + NADPH + H(+)</text>
        <dbReference type="Rhea" id="RHEA:20345"/>
        <dbReference type="Rhea" id="RHEA-COMP:10698"/>
        <dbReference type="Rhea" id="RHEA-COMP:10700"/>
        <dbReference type="ChEBI" id="CHEBI:15378"/>
        <dbReference type="ChEBI" id="CHEBI:29950"/>
        <dbReference type="ChEBI" id="CHEBI:50058"/>
        <dbReference type="ChEBI" id="CHEBI:57783"/>
        <dbReference type="ChEBI" id="CHEBI:58349"/>
        <dbReference type="EC" id="1.8.1.9"/>
    </reaction>
</comment>
<dbReference type="PATRIC" id="fig|1401328.3.peg.780"/>
<gene>
    <name evidence="11" type="primary">trxB</name>
    <name evidence="11" type="ORF">P856_771</name>
</gene>
<comment type="cofactor">
    <cofactor evidence="9">
        <name>FAD</name>
        <dbReference type="ChEBI" id="CHEBI:57692"/>
    </cofactor>
    <text evidence="9">Binds 1 FAD per subunit.</text>
</comment>
<accession>V9TUY4</accession>
<feature type="domain" description="FAD/NAD(P)-binding" evidence="10">
    <location>
        <begin position="8"/>
        <end position="299"/>
    </location>
</feature>
<proteinExistence type="inferred from homology"/>
<evidence type="ECO:0000256" key="8">
    <source>
        <dbReference type="RuleBase" id="RU003880"/>
    </source>
</evidence>
<dbReference type="GO" id="GO:0005737">
    <property type="term" value="C:cytoplasm"/>
    <property type="evidence" value="ECO:0007669"/>
    <property type="project" value="InterPro"/>
</dbReference>
<dbReference type="Proteomes" id="UP000018700">
    <property type="component" value="Chromosome"/>
</dbReference>
<dbReference type="PRINTS" id="PR00368">
    <property type="entry name" value="FADPNR"/>
</dbReference>
<dbReference type="GO" id="GO:0019430">
    <property type="term" value="P:removal of superoxide radicals"/>
    <property type="evidence" value="ECO:0007669"/>
    <property type="project" value="UniProtKB-UniRule"/>
</dbReference>
<evidence type="ECO:0000256" key="9">
    <source>
        <dbReference type="RuleBase" id="RU003881"/>
    </source>
</evidence>
<dbReference type="PANTHER" id="PTHR48105">
    <property type="entry name" value="THIOREDOXIN REDUCTASE 1-RELATED-RELATED"/>
    <property type="match status" value="1"/>
</dbReference>
<keyword evidence="9" id="KW-0521">NADP</keyword>
<evidence type="ECO:0000256" key="6">
    <source>
        <dbReference type="ARBA" id="ARBA00023157"/>
    </source>
</evidence>